<feature type="domain" description="NAD-dependent epimerase/dehydratase" evidence="5">
    <location>
        <begin position="24"/>
        <end position="265"/>
    </location>
</feature>
<reference evidence="6 7" key="1">
    <citation type="submission" date="2012-06" db="EMBL/GenBank/DDBJ databases">
        <title>The complete chromosome of genome of Turneriella parva DSM 21527.</title>
        <authorList>
            <consortium name="US DOE Joint Genome Institute (JGI-PGF)"/>
            <person name="Lucas S."/>
            <person name="Han J."/>
            <person name="Lapidus A."/>
            <person name="Bruce D."/>
            <person name="Goodwin L."/>
            <person name="Pitluck S."/>
            <person name="Peters L."/>
            <person name="Kyrpides N."/>
            <person name="Mavromatis K."/>
            <person name="Ivanova N."/>
            <person name="Mikhailova N."/>
            <person name="Chertkov O."/>
            <person name="Detter J.C."/>
            <person name="Tapia R."/>
            <person name="Han C."/>
            <person name="Land M."/>
            <person name="Hauser L."/>
            <person name="Markowitz V."/>
            <person name="Cheng J.-F."/>
            <person name="Hugenholtz P."/>
            <person name="Woyke T."/>
            <person name="Wu D."/>
            <person name="Gronow S."/>
            <person name="Wellnitz S."/>
            <person name="Brambilla E."/>
            <person name="Klenk H.-P."/>
            <person name="Eisen J.A."/>
        </authorList>
    </citation>
    <scope>NUCLEOTIDE SEQUENCE [LARGE SCALE GENOMIC DNA]</scope>
    <source>
        <strain evidence="7">ATCC BAA-1111 / DSM 21527 / NCTC 11395 / H</strain>
    </source>
</reference>
<feature type="binding site" evidence="4">
    <location>
        <position position="168"/>
    </location>
    <ligand>
        <name>NADP(+)</name>
        <dbReference type="ChEBI" id="CHEBI:58349"/>
    </ligand>
</feature>
<feature type="binding site" evidence="4">
    <location>
        <position position="237"/>
    </location>
    <ligand>
        <name>substrate</name>
    </ligand>
</feature>
<feature type="active site" description="Proton acceptor" evidence="4">
    <location>
        <position position="200"/>
    </location>
</feature>
<feature type="binding site" evidence="4">
    <location>
        <position position="75"/>
    </location>
    <ligand>
        <name>NADP(+)</name>
        <dbReference type="ChEBI" id="CHEBI:58349"/>
    </ligand>
</feature>
<dbReference type="InterPro" id="IPR011912">
    <property type="entry name" value="Heptose_epim"/>
</dbReference>
<organism evidence="6 7">
    <name type="scientific">Turneriella parva (strain ATCC BAA-1111 / DSM 21527 / NCTC 11395 / H)</name>
    <name type="common">Leptospira parva</name>
    <dbReference type="NCBI Taxonomy" id="869212"/>
    <lineage>
        <taxon>Bacteria</taxon>
        <taxon>Pseudomonadati</taxon>
        <taxon>Spirochaetota</taxon>
        <taxon>Spirochaetia</taxon>
        <taxon>Leptospirales</taxon>
        <taxon>Leptospiraceae</taxon>
        <taxon>Turneriella</taxon>
    </lineage>
</organism>
<dbReference type="HAMAP" id="MF_01601">
    <property type="entry name" value="Heptose_epimerase"/>
    <property type="match status" value="1"/>
</dbReference>
<dbReference type="EMBL" id="CP002959">
    <property type="protein sequence ID" value="AFM10802.1"/>
    <property type="molecule type" value="Genomic_DNA"/>
</dbReference>
<dbReference type="Gene3D" id="3.40.50.720">
    <property type="entry name" value="NAD(P)-binding Rossmann-like Domain"/>
    <property type="match status" value="1"/>
</dbReference>
<evidence type="ECO:0000259" key="5">
    <source>
        <dbReference type="Pfam" id="PF01370"/>
    </source>
</evidence>
<feature type="binding site" evidence="4">
    <location>
        <begin position="223"/>
        <end position="226"/>
    </location>
    <ligand>
        <name>substrate</name>
    </ligand>
</feature>
<evidence type="ECO:0000256" key="2">
    <source>
        <dbReference type="ARBA" id="ARBA00023235"/>
    </source>
</evidence>
<dbReference type="GO" id="GO:0005975">
    <property type="term" value="P:carbohydrate metabolic process"/>
    <property type="evidence" value="ECO:0007669"/>
    <property type="project" value="UniProtKB-UniRule"/>
</dbReference>
<feature type="binding site" evidence="4">
    <location>
        <begin position="96"/>
        <end position="100"/>
    </location>
    <ligand>
        <name>NADP(+)</name>
        <dbReference type="ChEBI" id="CHEBI:58349"/>
    </ligand>
</feature>
<feature type="binding site" evidence="4">
    <location>
        <position position="209"/>
    </location>
    <ligand>
        <name>substrate</name>
    </ligand>
</feature>
<evidence type="ECO:0000256" key="3">
    <source>
        <dbReference type="ARBA" id="ARBA00023277"/>
    </source>
</evidence>
<evidence type="ECO:0000313" key="6">
    <source>
        <dbReference type="EMBL" id="AFM10802.1"/>
    </source>
</evidence>
<gene>
    <name evidence="4" type="primary">hldD</name>
    <name evidence="6" type="ordered locus">Turpa_0140</name>
</gene>
<dbReference type="PANTHER" id="PTHR43103:SF3">
    <property type="entry name" value="ADP-L-GLYCERO-D-MANNO-HEPTOSE-6-EPIMERASE"/>
    <property type="match status" value="1"/>
</dbReference>
<dbReference type="KEGG" id="tpx:Turpa_0140"/>
<comment type="similarity">
    <text evidence="4">Belongs to the NAD(P)-dependent epimerase/dehydratase family. HldD subfamily.</text>
</comment>
<comment type="domain">
    <text evidence="4">Contains a large N-terminal NADP-binding domain, and a smaller C-terminal substrate-binding domain.</text>
</comment>
<dbReference type="PATRIC" id="fig|869212.3.peg.98"/>
<feature type="binding site" evidence="4">
    <location>
        <position position="60"/>
    </location>
    <ligand>
        <name>NADP(+)</name>
        <dbReference type="ChEBI" id="CHEBI:58349"/>
    </ligand>
</feature>
<evidence type="ECO:0000256" key="1">
    <source>
        <dbReference type="ARBA" id="ARBA00022857"/>
    </source>
</evidence>
<dbReference type="GO" id="GO:0050661">
    <property type="term" value="F:NADP binding"/>
    <property type="evidence" value="ECO:0007669"/>
    <property type="project" value="InterPro"/>
</dbReference>
<comment type="function">
    <text evidence="4">Catalyzes the interconversion between ADP-D-glycero-beta-D-manno-heptose and ADP-L-glycero-beta-D-manno-heptose via an epimerization at carbon 6 of the heptose.</text>
</comment>
<dbReference type="GO" id="GO:0097171">
    <property type="term" value="P:ADP-L-glycero-beta-D-manno-heptose biosynthetic process"/>
    <property type="evidence" value="ECO:0007669"/>
    <property type="project" value="UniProtKB-UniPathway"/>
</dbReference>
<keyword evidence="2 4" id="KW-0413">Isomerase</keyword>
<dbReference type="Gene3D" id="3.90.25.10">
    <property type="entry name" value="UDP-galactose 4-epimerase, domain 1"/>
    <property type="match status" value="1"/>
</dbReference>
<sequence>MGVRHTDKRLCFSPCQQQTFEPMIVVTGGAGFIGSAVVAHLNSLGETDIVIVDNLEASTKWKNLVSLKYRDFVHKSQFLEALRTPAFKSVSAIIHMGACSATTEQQGDYLMANNYAYTRFIAEHALEKGIRFVYASSAATYGSIEAGFNDDDATSMTLKPINRYGYSKQIFDEVAIQNGWQKHIAGIKFFNVYGPNEYHKGDMSSVVYKAFHQISEVGSLKLFKSNRAEFGDGDQKRDFVYIKDCVDVISQLVTKRSANGIFNLGSGVARSWNDLAAAVFAAMGKEKNIEYIDMPAALKGSYQYFTQANVSRLAEAGIALKKTPLEEGVTDYVVKYLQPGELRLQDAR</sequence>
<feature type="binding site" evidence="4">
    <location>
        <position position="191"/>
    </location>
    <ligand>
        <name>substrate</name>
    </ligand>
</feature>
<dbReference type="UniPathway" id="UPA00356">
    <property type="reaction ID" value="UER00440"/>
</dbReference>
<feature type="binding site" evidence="4">
    <location>
        <position position="192"/>
    </location>
    <ligand>
        <name>NADP(+)</name>
        <dbReference type="ChEBI" id="CHEBI:58349"/>
    </ligand>
</feature>
<proteinExistence type="inferred from homology"/>
<feature type="binding site" evidence="4">
    <location>
        <begin position="53"/>
        <end position="54"/>
    </location>
    <ligand>
        <name>NADP(+)</name>
        <dbReference type="ChEBI" id="CHEBI:58349"/>
    </ligand>
</feature>
<dbReference type="PANTHER" id="PTHR43103">
    <property type="entry name" value="NUCLEOSIDE-DIPHOSPHATE-SUGAR EPIMERASE"/>
    <property type="match status" value="1"/>
</dbReference>
<dbReference type="SUPFAM" id="SSF51735">
    <property type="entry name" value="NAD(P)-binding Rossmann-fold domains"/>
    <property type="match status" value="1"/>
</dbReference>
<feature type="binding site" evidence="4">
    <location>
        <begin position="32"/>
        <end position="33"/>
    </location>
    <ligand>
        <name>NADP(+)</name>
        <dbReference type="ChEBI" id="CHEBI:58349"/>
    </ligand>
</feature>
<name>I4B0J5_TURPD</name>
<dbReference type="STRING" id="869212.Turpa_0140"/>
<comment type="pathway">
    <text evidence="4">Nucleotide-sugar biosynthesis; ADP-L-glycero-beta-D-manno-heptose biosynthesis; ADP-L-glycero-beta-D-manno-heptose from D-glycero-beta-D-manno-heptose 7-phosphate: step 4/4.</text>
</comment>
<comment type="subunit">
    <text evidence="4">Homopentamer.</text>
</comment>
<protein>
    <recommendedName>
        <fullName evidence="4">ADP-L-glycero-D-manno-heptose-6-epimerase</fullName>
        <ecNumber evidence="4">5.1.3.20</ecNumber>
    </recommendedName>
    <alternativeName>
        <fullName evidence="4">ADP-L-glycero-beta-D-manno-heptose-6-epimerase</fullName>
        <shortName evidence="4">ADP-glyceromanno-heptose 6-epimerase</shortName>
        <shortName evidence="4">ADP-hep 6-epimerase</shortName>
        <shortName evidence="4">AGME</shortName>
    </alternativeName>
</protein>
<comment type="cofactor">
    <cofactor evidence="4">
        <name>NADP(+)</name>
        <dbReference type="ChEBI" id="CHEBI:58349"/>
    </cofactor>
    <text evidence="4">Binds 1 NADP(+) per subunit.</text>
</comment>
<dbReference type="AlphaFoldDB" id="I4B0J5"/>
<keyword evidence="1 4" id="KW-0521">NADP</keyword>
<keyword evidence="7" id="KW-1185">Reference proteome</keyword>
<feature type="active site" description="Proton acceptor" evidence="4">
    <location>
        <position position="164"/>
    </location>
</feature>
<accession>I4B0J5</accession>
<dbReference type="InterPro" id="IPR036291">
    <property type="entry name" value="NAD(P)-bd_dom_sf"/>
</dbReference>
<evidence type="ECO:0000313" key="7">
    <source>
        <dbReference type="Proteomes" id="UP000006048"/>
    </source>
</evidence>
<dbReference type="Pfam" id="PF01370">
    <property type="entry name" value="Epimerase"/>
    <property type="match status" value="1"/>
</dbReference>
<keyword evidence="3 4" id="KW-0119">Carbohydrate metabolism</keyword>
<feature type="binding site" evidence="4">
    <location>
        <position position="200"/>
    </location>
    <ligand>
        <name>NADP(+)</name>
        <dbReference type="ChEBI" id="CHEBI:58349"/>
    </ligand>
</feature>
<feature type="binding site" evidence="4">
    <location>
        <position position="202"/>
    </location>
    <ligand>
        <name>substrate</name>
    </ligand>
</feature>
<dbReference type="HOGENOM" id="CLU_007383_1_3_12"/>
<dbReference type="CDD" id="cd05248">
    <property type="entry name" value="ADP_GME_SDR_e"/>
    <property type="match status" value="1"/>
</dbReference>
<feature type="binding site" evidence="4">
    <location>
        <position position="113"/>
    </location>
    <ligand>
        <name>NADP(+)</name>
        <dbReference type="ChEBI" id="CHEBI:58349"/>
    </ligand>
</feature>
<dbReference type="NCBIfam" id="TIGR02197">
    <property type="entry name" value="heptose_epim"/>
    <property type="match status" value="1"/>
</dbReference>
<feature type="binding site" evidence="4">
    <location>
        <position position="302"/>
    </location>
    <ligand>
        <name>substrate</name>
    </ligand>
</feature>
<dbReference type="GO" id="GO:0008712">
    <property type="term" value="F:ADP-glyceromanno-heptose 6-epimerase activity"/>
    <property type="evidence" value="ECO:0007669"/>
    <property type="project" value="UniProtKB-UniRule"/>
</dbReference>
<comment type="catalytic activity">
    <reaction evidence="4">
        <text>ADP-D-glycero-beta-D-manno-heptose = ADP-L-glycero-beta-D-manno-heptose</text>
        <dbReference type="Rhea" id="RHEA:17577"/>
        <dbReference type="ChEBI" id="CHEBI:59967"/>
        <dbReference type="ChEBI" id="CHEBI:61506"/>
        <dbReference type="EC" id="5.1.3.20"/>
    </reaction>
</comment>
<dbReference type="EC" id="5.1.3.20" evidence="4"/>
<dbReference type="Proteomes" id="UP000006048">
    <property type="component" value="Chromosome"/>
</dbReference>
<evidence type="ECO:0000256" key="4">
    <source>
        <dbReference type="HAMAP-Rule" id="MF_01601"/>
    </source>
</evidence>
<dbReference type="InterPro" id="IPR001509">
    <property type="entry name" value="Epimerase_deHydtase"/>
</dbReference>